<keyword evidence="1" id="KW-0732">Signal</keyword>
<evidence type="ECO:0000313" key="2">
    <source>
        <dbReference type="EMBL" id="MFC0591783.1"/>
    </source>
</evidence>
<proteinExistence type="predicted"/>
<gene>
    <name evidence="2" type="ORF">ACFFGG_04365</name>
</gene>
<accession>A0ABV6PPK1</accession>
<evidence type="ECO:0000256" key="1">
    <source>
        <dbReference type="SAM" id="SignalP"/>
    </source>
</evidence>
<organism evidence="2 3">
    <name type="scientific">Ottowia pentelensis</name>
    <dbReference type="NCBI Taxonomy" id="511108"/>
    <lineage>
        <taxon>Bacteria</taxon>
        <taxon>Pseudomonadati</taxon>
        <taxon>Pseudomonadota</taxon>
        <taxon>Betaproteobacteria</taxon>
        <taxon>Burkholderiales</taxon>
        <taxon>Comamonadaceae</taxon>
        <taxon>Ottowia</taxon>
    </lineage>
</organism>
<dbReference type="RefSeq" id="WP_293226527.1">
    <property type="nucleotide sequence ID" value="NZ_JBHLTN010000007.1"/>
</dbReference>
<feature type="chain" id="PRO_5046044534" evidence="1">
    <location>
        <begin position="26"/>
        <end position="128"/>
    </location>
</feature>
<sequence>MKAMVPALLSVVAVLAGCAAGPPPAADFPPGARIPATGEITSLLRGKSFTLANPNGSTTRVDHAADASSGIVVYFGGRSDSGTWRAEDGRVCYQFKTIPSACNDVRMVGANIYFKRGSSGQVVQLVPR</sequence>
<name>A0ABV6PPK1_9BURK</name>
<keyword evidence="3" id="KW-1185">Reference proteome</keyword>
<feature type="signal peptide" evidence="1">
    <location>
        <begin position="1"/>
        <end position="25"/>
    </location>
</feature>
<evidence type="ECO:0000313" key="3">
    <source>
        <dbReference type="Proteomes" id="UP001589834"/>
    </source>
</evidence>
<dbReference type="EMBL" id="JBHLTN010000007">
    <property type="protein sequence ID" value="MFC0591783.1"/>
    <property type="molecule type" value="Genomic_DNA"/>
</dbReference>
<reference evidence="2 3" key="1">
    <citation type="submission" date="2024-09" db="EMBL/GenBank/DDBJ databases">
        <authorList>
            <person name="Sun Q."/>
            <person name="Mori K."/>
        </authorList>
    </citation>
    <scope>NUCLEOTIDE SEQUENCE [LARGE SCALE GENOMIC DNA]</scope>
    <source>
        <strain evidence="2 3">NCAIM B.02336</strain>
    </source>
</reference>
<dbReference type="PROSITE" id="PS51257">
    <property type="entry name" value="PROKAR_LIPOPROTEIN"/>
    <property type="match status" value="1"/>
</dbReference>
<dbReference type="Proteomes" id="UP001589834">
    <property type="component" value="Unassembled WGS sequence"/>
</dbReference>
<comment type="caution">
    <text evidence="2">The sequence shown here is derived from an EMBL/GenBank/DDBJ whole genome shotgun (WGS) entry which is preliminary data.</text>
</comment>
<protein>
    <submittedName>
        <fullName evidence="2">Uncharacterized protein</fullName>
    </submittedName>
</protein>